<dbReference type="InterPro" id="IPR010982">
    <property type="entry name" value="Lambda_DNA-bd_dom_sf"/>
</dbReference>
<organism evidence="2 3">
    <name type="scientific">Faecalibacterium prausnitzii</name>
    <dbReference type="NCBI Taxonomy" id="853"/>
    <lineage>
        <taxon>Bacteria</taxon>
        <taxon>Bacillati</taxon>
        <taxon>Bacillota</taxon>
        <taxon>Clostridia</taxon>
        <taxon>Eubacteriales</taxon>
        <taxon>Oscillospiraceae</taxon>
        <taxon>Faecalibacterium</taxon>
    </lineage>
</organism>
<dbReference type="InterPro" id="IPR001387">
    <property type="entry name" value="Cro/C1-type_HTH"/>
</dbReference>
<dbReference type="SUPFAM" id="SSF47413">
    <property type="entry name" value="lambda repressor-like DNA-binding domains"/>
    <property type="match status" value="1"/>
</dbReference>
<dbReference type="EMBL" id="PRLB01000016">
    <property type="protein sequence ID" value="RAW51793.1"/>
    <property type="molecule type" value="Genomic_DNA"/>
</dbReference>
<accession>A0A329TS08</accession>
<dbReference type="GO" id="GO:0003677">
    <property type="term" value="F:DNA binding"/>
    <property type="evidence" value="ECO:0007669"/>
    <property type="project" value="InterPro"/>
</dbReference>
<dbReference type="Gene3D" id="1.10.260.40">
    <property type="entry name" value="lambda repressor-like DNA-binding domains"/>
    <property type="match status" value="1"/>
</dbReference>
<gene>
    <name evidence="2" type="ORF">C4N26_13025</name>
</gene>
<feature type="domain" description="HTH cro/C1-type" evidence="1">
    <location>
        <begin position="22"/>
        <end position="62"/>
    </location>
</feature>
<protein>
    <submittedName>
        <fullName evidence="2">XRE family transcriptional regulator</fullName>
    </submittedName>
</protein>
<evidence type="ECO:0000313" key="2">
    <source>
        <dbReference type="EMBL" id="RAW51793.1"/>
    </source>
</evidence>
<name>A0A329TS08_9FIRM</name>
<dbReference type="OrthoDB" id="8115576at2"/>
<evidence type="ECO:0000313" key="3">
    <source>
        <dbReference type="Proteomes" id="UP000251144"/>
    </source>
</evidence>
<dbReference type="Proteomes" id="UP000251144">
    <property type="component" value="Unassembled WGS sequence"/>
</dbReference>
<dbReference type="CDD" id="cd00093">
    <property type="entry name" value="HTH_XRE"/>
    <property type="match status" value="1"/>
</dbReference>
<evidence type="ECO:0000259" key="1">
    <source>
        <dbReference type="PROSITE" id="PS50943"/>
    </source>
</evidence>
<sequence>MTITVQRIVDLMEHYGSSGAFMSRLCGKSRTLVASWQAGKSVPTASDIATIAARYGVSEAYLRGEVDFPESNLSALQRRLMDSTHDLTDDEMRKVIEYVRFVKFLRE</sequence>
<proteinExistence type="predicted"/>
<dbReference type="AlphaFoldDB" id="A0A329TS08"/>
<reference evidence="2 3" key="1">
    <citation type="submission" date="2018-02" db="EMBL/GenBank/DDBJ databases">
        <title>Complete genome sequencing of Faecalibacterium prausnitzii strains isolated from the human gut.</title>
        <authorList>
            <person name="Fitzgerald B.C."/>
            <person name="Shkoporov A.N."/>
            <person name="Ross P.R."/>
            <person name="Hill C."/>
        </authorList>
    </citation>
    <scope>NUCLEOTIDE SEQUENCE [LARGE SCALE GENOMIC DNA]</scope>
    <source>
        <strain evidence="2 3">APC942/32-1</strain>
    </source>
</reference>
<dbReference type="PROSITE" id="PS50943">
    <property type="entry name" value="HTH_CROC1"/>
    <property type="match status" value="1"/>
</dbReference>
<comment type="caution">
    <text evidence="2">The sequence shown here is derived from an EMBL/GenBank/DDBJ whole genome shotgun (WGS) entry which is preliminary data.</text>
</comment>
<dbReference type="RefSeq" id="WP_022257390.1">
    <property type="nucleotide sequence ID" value="NZ_PRLB01000016.1"/>
</dbReference>